<sequence length="555" mass="64038">MKKILLFFFIIIVSGNISAQEFHLKIIGQNEKETKIVDSIGYVLEHKNAKSVLDENNLFYEKLTKKGFLECQLAENFKLNDSTFCFKYSLGKKINYARIYIGIKSQENIAANYTIKNDTLTIPYEETEPFLNTTLKKLETNGFSMAKVKLVNIQKSKDFLTADLSITTEIKRQVNDIVINGYDKFPEGHKKNLIRLYRNKIFNQKNLDKLYNDFEKFRFVKQTKYPEILFTKDSTKIYVYLEKTKPNTFDGYVGFTNDETKKVIFSGYVDLVLNNILNSGEKLSLYWKSDGQDQKTFNLGVELPYIFKSPLGIKAELNIFKQDSTFQNTKTAINLGYYFNYNTRLYLGYQSTESSDIQNVNSLTLSDFDNSYITTALEYVDFKNDDFLFPEKTSFDLKIGTGKRNTKLISDNQFFGSLFAKHNFYLNQKNIVNIKSQNFYLQSGNYIVNELQRFGGINSIRGFNENSLQGNLFGSILSEYRYVLTSNLYVHSIIDYGYLQDKTSESNENLFGFGFGFGLLSKNGLFNFVYANGSNNNQAIKLSNSIVHISFKANF</sequence>
<evidence type="ECO:0008006" key="3">
    <source>
        <dbReference type="Google" id="ProtNLM"/>
    </source>
</evidence>
<dbReference type="KEGG" id="fsn:GS03_01180"/>
<evidence type="ECO:0000313" key="2">
    <source>
        <dbReference type="Proteomes" id="UP000296862"/>
    </source>
</evidence>
<name>A0A4P7PTX6_9FLAO</name>
<gene>
    <name evidence="1" type="ORF">GS03_01180</name>
</gene>
<protein>
    <recommendedName>
        <fullName evidence="3">Outer membrane protein assembly factor BamA</fullName>
    </recommendedName>
</protein>
<evidence type="ECO:0000313" key="1">
    <source>
        <dbReference type="EMBL" id="QBZ97682.1"/>
    </source>
</evidence>
<reference evidence="1 2" key="1">
    <citation type="submission" date="2019-04" db="EMBL/GenBank/DDBJ databases">
        <title>Flavobacterium sp. GS03.</title>
        <authorList>
            <person name="Kim H."/>
        </authorList>
    </citation>
    <scope>NUCLEOTIDE SEQUENCE [LARGE SCALE GENOMIC DNA]</scope>
    <source>
        <strain evidence="1 2">GS03</strain>
    </source>
</reference>
<organism evidence="1 2">
    <name type="scientific">Flavobacterium sangjuense</name>
    <dbReference type="NCBI Taxonomy" id="2518177"/>
    <lineage>
        <taxon>Bacteria</taxon>
        <taxon>Pseudomonadati</taxon>
        <taxon>Bacteroidota</taxon>
        <taxon>Flavobacteriia</taxon>
        <taxon>Flavobacteriales</taxon>
        <taxon>Flavobacteriaceae</taxon>
        <taxon>Flavobacterium</taxon>
    </lineage>
</organism>
<dbReference type="Proteomes" id="UP000296862">
    <property type="component" value="Chromosome"/>
</dbReference>
<keyword evidence="2" id="KW-1185">Reference proteome</keyword>
<dbReference type="AlphaFoldDB" id="A0A4P7PTX6"/>
<dbReference type="RefSeq" id="WP_168710273.1">
    <property type="nucleotide sequence ID" value="NZ_CP038810.1"/>
</dbReference>
<dbReference type="EMBL" id="CP038810">
    <property type="protein sequence ID" value="QBZ97682.1"/>
    <property type="molecule type" value="Genomic_DNA"/>
</dbReference>
<dbReference type="Gene3D" id="2.40.160.50">
    <property type="entry name" value="membrane protein fhac: a member of the omp85/tpsb transporter family"/>
    <property type="match status" value="1"/>
</dbReference>
<accession>A0A4P7PTX6</accession>
<proteinExistence type="predicted"/>